<dbReference type="SUPFAM" id="SSF51445">
    <property type="entry name" value="(Trans)glycosidases"/>
    <property type="match status" value="1"/>
</dbReference>
<feature type="chain" id="PRO_5044963476" description="Arabinogalactan endo-beta-1,4-galactanase" evidence="6">
    <location>
        <begin position="22"/>
        <end position="335"/>
    </location>
</feature>
<comment type="similarity">
    <text evidence="2 6">Belongs to the glycosyl hydrolase 53 family.</text>
</comment>
<evidence type="ECO:0000256" key="6">
    <source>
        <dbReference type="RuleBase" id="RU361192"/>
    </source>
</evidence>
<evidence type="ECO:0000256" key="1">
    <source>
        <dbReference type="ARBA" id="ARBA00001695"/>
    </source>
</evidence>
<comment type="catalytic activity">
    <reaction evidence="1 6">
        <text>The enzyme specifically hydrolyzes (1-&gt;4)-beta-D-galactosidic linkages in type I arabinogalactans.</text>
        <dbReference type="EC" id="3.2.1.89"/>
    </reaction>
</comment>
<dbReference type="PANTHER" id="PTHR34983">
    <property type="entry name" value="ARABINOGALACTAN ENDO-BETA-1,4-GALACTANASE A"/>
    <property type="match status" value="1"/>
</dbReference>
<evidence type="ECO:0000256" key="5">
    <source>
        <dbReference type="ARBA" id="ARBA00023295"/>
    </source>
</evidence>
<evidence type="ECO:0000256" key="2">
    <source>
        <dbReference type="ARBA" id="ARBA00010687"/>
    </source>
</evidence>
<dbReference type="EMBL" id="CP096205">
    <property type="protein sequence ID" value="UPQ79858.1"/>
    <property type="molecule type" value="Genomic_DNA"/>
</dbReference>
<keyword evidence="8" id="KW-1185">Reference proteome</keyword>
<reference evidence="7" key="1">
    <citation type="submission" date="2022-04" db="EMBL/GenBank/DDBJ databases">
        <title>Consumption of N2O by Flavobacterium azooxidireducens sp. nov. isolated from Decomposing Leaf Litter of Phragmites australis (Cav.).</title>
        <authorList>
            <person name="Behrendt U."/>
            <person name="Spanner T."/>
            <person name="Augustin J."/>
            <person name="Horn M.A."/>
            <person name="Kolb S."/>
            <person name="Ulrich A."/>
        </authorList>
    </citation>
    <scope>NUCLEOTIDE SEQUENCE</scope>
    <source>
        <strain evidence="7">IGB 4-14</strain>
    </source>
</reference>
<evidence type="ECO:0000313" key="7">
    <source>
        <dbReference type="EMBL" id="UPQ79858.1"/>
    </source>
</evidence>
<keyword evidence="4 6" id="KW-0378">Hydrolase</keyword>
<dbReference type="InterPro" id="IPR017853">
    <property type="entry name" value="GH"/>
</dbReference>
<gene>
    <name evidence="7" type="ORF">M0M57_03260</name>
</gene>
<dbReference type="InterPro" id="IPR011683">
    <property type="entry name" value="Glyco_hydro_53"/>
</dbReference>
<evidence type="ECO:0000313" key="8">
    <source>
        <dbReference type="Proteomes" id="UP000830583"/>
    </source>
</evidence>
<keyword evidence="6" id="KW-0732">Signal</keyword>
<dbReference type="Pfam" id="PF07745">
    <property type="entry name" value="Glyco_hydro_53"/>
    <property type="match status" value="1"/>
</dbReference>
<evidence type="ECO:0000256" key="4">
    <source>
        <dbReference type="ARBA" id="ARBA00022801"/>
    </source>
</evidence>
<keyword evidence="5 6" id="KW-0326">Glycosidase</keyword>
<accession>A0ABY4KJD2</accession>
<dbReference type="EC" id="3.2.1.89" evidence="3 6"/>
<protein>
    <recommendedName>
        <fullName evidence="3 6">Arabinogalactan endo-beta-1,4-galactanase</fullName>
        <ecNumber evidence="3 6">3.2.1.89</ecNumber>
    </recommendedName>
</protein>
<dbReference type="RefSeq" id="WP_248435333.1">
    <property type="nucleotide sequence ID" value="NZ_CP096205.1"/>
</dbReference>
<sequence length="335" mass="37874">MRKIVLTIVFVALLSIPKSNAQEFAKGADVSWLPQMEATGYQFYDTDGTKKDALQLLKDRGMNTVRLRVFVNPSNDPQSGHCSKEETVAFALRAQKMGFRIMIDFHYSDSWADPGKQNKPAAWKDLPFDKLADAVYDHTFEVMTALKKANVKTEWVQVGNEIPGGMLWPDGSTDNWVQLGKLLNKGYDAVKAVDKSIKVIVHLDEGDNIQKFRTFYDNATAQKVRYDVIGLSYYPFWVKKDYTETIANLEFNLNDLVKRYNKEVMVVEVGGEDDKIENTKALLEATIKAVKNVPNNKGLGVLYWEPQGARSWSKYNLSAWLPDGKPSPALDAFKD</sequence>
<evidence type="ECO:0000256" key="3">
    <source>
        <dbReference type="ARBA" id="ARBA00012556"/>
    </source>
</evidence>
<dbReference type="Gene3D" id="3.20.20.80">
    <property type="entry name" value="Glycosidases"/>
    <property type="match status" value="1"/>
</dbReference>
<dbReference type="PANTHER" id="PTHR34983:SF1">
    <property type="entry name" value="ARABINOGALACTAN ENDO-BETA-1,4-GALACTANASE A"/>
    <property type="match status" value="1"/>
</dbReference>
<name>A0ABY4KJD2_9FLAO</name>
<proteinExistence type="inferred from homology"/>
<organism evidence="7 8">
    <name type="scientific">Flavobacterium azooxidireducens</name>
    <dbReference type="NCBI Taxonomy" id="1871076"/>
    <lineage>
        <taxon>Bacteria</taxon>
        <taxon>Pseudomonadati</taxon>
        <taxon>Bacteroidota</taxon>
        <taxon>Flavobacteriia</taxon>
        <taxon>Flavobacteriales</taxon>
        <taxon>Flavobacteriaceae</taxon>
        <taxon>Flavobacterium</taxon>
    </lineage>
</organism>
<feature type="signal peptide" evidence="6">
    <location>
        <begin position="1"/>
        <end position="21"/>
    </location>
</feature>
<dbReference type="Proteomes" id="UP000830583">
    <property type="component" value="Chromosome"/>
</dbReference>